<keyword evidence="2" id="KW-1185">Reference proteome</keyword>
<dbReference type="AlphaFoldDB" id="A0A368P8T8"/>
<evidence type="ECO:0000313" key="2">
    <source>
        <dbReference type="Proteomes" id="UP000252249"/>
    </source>
</evidence>
<organism evidence="1 2">
    <name type="scientific">Oceanihabitans sediminis</name>
    <dbReference type="NCBI Taxonomy" id="1812012"/>
    <lineage>
        <taxon>Bacteria</taxon>
        <taxon>Pseudomonadati</taxon>
        <taxon>Bacteroidota</taxon>
        <taxon>Flavobacteriia</taxon>
        <taxon>Flavobacteriales</taxon>
        <taxon>Flavobacteriaceae</taxon>
        <taxon>Oceanihabitans</taxon>
    </lineage>
</organism>
<dbReference type="EMBL" id="QPIG01000001">
    <property type="protein sequence ID" value="RCU58803.1"/>
    <property type="molecule type" value="Genomic_DNA"/>
</dbReference>
<dbReference type="OrthoDB" id="1262821at2"/>
<comment type="caution">
    <text evidence="1">The sequence shown here is derived from an EMBL/GenBank/DDBJ whole genome shotgun (WGS) entry which is preliminary data.</text>
</comment>
<sequence>MNTEDTRRKSCQKASLICDKVQYQEATFFEKTKLLFHVLMCRMCRKYTQQNKKLTQSINKAQVTCMQKQEKETLKETLSRAIQEQQS</sequence>
<evidence type="ECO:0000313" key="1">
    <source>
        <dbReference type="EMBL" id="RCU58803.1"/>
    </source>
</evidence>
<proteinExistence type="predicted"/>
<dbReference type="RefSeq" id="WP_113966271.1">
    <property type="nucleotide sequence ID" value="NZ_QNRP01000003.1"/>
</dbReference>
<protein>
    <recommendedName>
        <fullName evidence="3">Glycine dehydrogenase</fullName>
    </recommendedName>
</protein>
<reference evidence="1 2" key="1">
    <citation type="submission" date="2018-07" db="EMBL/GenBank/DDBJ databases">
        <title>Oceanihabitans testaceum sp. nov., isolated from marine sediment.</title>
        <authorList>
            <person name="Li C.-M."/>
        </authorList>
    </citation>
    <scope>NUCLEOTIDE SEQUENCE [LARGE SCALE GENOMIC DNA]</scope>
    <source>
        <strain evidence="1 2">S9-10</strain>
    </source>
</reference>
<name>A0A368P8T8_9FLAO</name>
<gene>
    <name evidence="1" type="ORF">DU428_05390</name>
</gene>
<evidence type="ECO:0008006" key="3">
    <source>
        <dbReference type="Google" id="ProtNLM"/>
    </source>
</evidence>
<accession>A0A368P8T8</accession>
<dbReference type="Proteomes" id="UP000252249">
    <property type="component" value="Unassembled WGS sequence"/>
</dbReference>